<dbReference type="InterPro" id="IPR002104">
    <property type="entry name" value="Integrase_catalytic"/>
</dbReference>
<evidence type="ECO:0000256" key="3">
    <source>
        <dbReference type="ARBA" id="ARBA00023172"/>
    </source>
</evidence>
<sequence>MQINETDFHRFLTIKEGLDASSVRHCMCRIGILNAWLSEQGNELTKDGVEKFFAELKAKGLKNNSLNTYRFMFRHMVSYCKDRGFPADFFDGFKSFKKTKPDIVIFTHEEIEKILATPLTYGKQYGRDCSFLDFRYRTLTTFLAYTGCRYAEAAELEIRHLDLSAGRATFVNTKTDENRSVYIAEPLISNLKKLTEGFKSGDRVFRNTHEHQIQVTDYSQDLKRRALAAGVRKRTFPHNFRHSYITHMLEAGVPITEVASLVGHKDIQTTYDTYMHLADKTLQRAAMRHPMVRKNINPTEIIKSVKETLENLHLETDSRFRYQISEKDDGIRFELLVI</sequence>
<dbReference type="CDD" id="cd00796">
    <property type="entry name" value="INT_Rci_Hp1_C"/>
    <property type="match status" value="1"/>
</dbReference>
<dbReference type="Gene3D" id="1.10.443.10">
    <property type="entry name" value="Intergrase catalytic core"/>
    <property type="match status" value="1"/>
</dbReference>
<evidence type="ECO:0000313" key="6">
    <source>
        <dbReference type="Proteomes" id="UP000034739"/>
    </source>
</evidence>
<evidence type="ECO:0000313" key="5">
    <source>
        <dbReference type="EMBL" id="KKU88691.1"/>
    </source>
</evidence>
<feature type="domain" description="Tyr recombinase" evidence="4">
    <location>
        <begin position="101"/>
        <end position="287"/>
    </location>
</feature>
<comment type="similarity">
    <text evidence="1">Belongs to the 'phage' integrase family.</text>
</comment>
<gene>
    <name evidence="5" type="ORF">UY16_C0003G0033</name>
</gene>
<dbReference type="Proteomes" id="UP000034739">
    <property type="component" value="Unassembled WGS sequence"/>
</dbReference>
<proteinExistence type="inferred from homology"/>
<protein>
    <submittedName>
        <fullName evidence="5">Tyrosine recombinase XerD</fullName>
    </submittedName>
</protein>
<keyword evidence="2" id="KW-0238">DNA-binding</keyword>
<dbReference type="EMBL" id="LCOY01000003">
    <property type="protein sequence ID" value="KKU88691.1"/>
    <property type="molecule type" value="Genomic_DNA"/>
</dbReference>
<dbReference type="InterPro" id="IPR013762">
    <property type="entry name" value="Integrase-like_cat_sf"/>
</dbReference>
<name>A0A0G1U3P7_9BACT</name>
<dbReference type="AlphaFoldDB" id="A0A0G1U3P7"/>
<organism evidence="5 6">
    <name type="scientific">Candidatus Gottesmanbacteria bacterium GW2011_GWA2_47_9</name>
    <dbReference type="NCBI Taxonomy" id="1618445"/>
    <lineage>
        <taxon>Bacteria</taxon>
        <taxon>Candidatus Gottesmaniibacteriota</taxon>
    </lineage>
</organism>
<evidence type="ECO:0000259" key="4">
    <source>
        <dbReference type="PROSITE" id="PS51898"/>
    </source>
</evidence>
<dbReference type="GO" id="GO:0006310">
    <property type="term" value="P:DNA recombination"/>
    <property type="evidence" value="ECO:0007669"/>
    <property type="project" value="UniProtKB-KW"/>
</dbReference>
<reference evidence="5 6" key="1">
    <citation type="journal article" date="2015" name="Nature">
        <title>rRNA introns, odd ribosomes, and small enigmatic genomes across a large radiation of phyla.</title>
        <authorList>
            <person name="Brown C.T."/>
            <person name="Hug L.A."/>
            <person name="Thomas B.C."/>
            <person name="Sharon I."/>
            <person name="Castelle C.J."/>
            <person name="Singh A."/>
            <person name="Wilkins M.J."/>
            <person name="Williams K.H."/>
            <person name="Banfield J.F."/>
        </authorList>
    </citation>
    <scope>NUCLEOTIDE SEQUENCE [LARGE SCALE GENOMIC DNA]</scope>
</reference>
<evidence type="ECO:0000256" key="2">
    <source>
        <dbReference type="ARBA" id="ARBA00023125"/>
    </source>
</evidence>
<dbReference type="PROSITE" id="PS51898">
    <property type="entry name" value="TYR_RECOMBINASE"/>
    <property type="match status" value="1"/>
</dbReference>
<evidence type="ECO:0000256" key="1">
    <source>
        <dbReference type="ARBA" id="ARBA00008857"/>
    </source>
</evidence>
<dbReference type="PANTHER" id="PTHR30349:SF41">
    <property type="entry name" value="INTEGRASE_RECOMBINASE PROTEIN MJ0367-RELATED"/>
    <property type="match status" value="1"/>
</dbReference>
<dbReference type="InterPro" id="IPR011010">
    <property type="entry name" value="DNA_brk_join_enz"/>
</dbReference>
<dbReference type="GO" id="GO:0015074">
    <property type="term" value="P:DNA integration"/>
    <property type="evidence" value="ECO:0007669"/>
    <property type="project" value="InterPro"/>
</dbReference>
<accession>A0A0G1U3P7</accession>
<dbReference type="InterPro" id="IPR010998">
    <property type="entry name" value="Integrase_recombinase_N"/>
</dbReference>
<dbReference type="Pfam" id="PF00589">
    <property type="entry name" value="Phage_integrase"/>
    <property type="match status" value="1"/>
</dbReference>
<dbReference type="GO" id="GO:0003677">
    <property type="term" value="F:DNA binding"/>
    <property type="evidence" value="ECO:0007669"/>
    <property type="project" value="UniProtKB-KW"/>
</dbReference>
<dbReference type="Gene3D" id="1.10.150.130">
    <property type="match status" value="1"/>
</dbReference>
<dbReference type="InterPro" id="IPR050090">
    <property type="entry name" value="Tyrosine_recombinase_XerCD"/>
</dbReference>
<dbReference type="PANTHER" id="PTHR30349">
    <property type="entry name" value="PHAGE INTEGRASE-RELATED"/>
    <property type="match status" value="1"/>
</dbReference>
<keyword evidence="3" id="KW-0233">DNA recombination</keyword>
<dbReference type="SUPFAM" id="SSF56349">
    <property type="entry name" value="DNA breaking-rejoining enzymes"/>
    <property type="match status" value="1"/>
</dbReference>
<comment type="caution">
    <text evidence="5">The sequence shown here is derived from an EMBL/GenBank/DDBJ whole genome shotgun (WGS) entry which is preliminary data.</text>
</comment>